<dbReference type="InterPro" id="IPR001483">
    <property type="entry name" value="Urotensin_II"/>
</dbReference>
<evidence type="ECO:0000313" key="7">
    <source>
        <dbReference type="EMBL" id="KAL1023111.1"/>
    </source>
</evidence>
<keyword evidence="3" id="KW-0964">Secreted</keyword>
<keyword evidence="6" id="KW-0732">Signal</keyword>
<feature type="signal peptide" evidence="6">
    <location>
        <begin position="1"/>
        <end position="24"/>
    </location>
</feature>
<accession>A0ABD0XP10</accession>
<dbReference type="EMBL" id="JAGEUA010000001">
    <property type="protein sequence ID" value="KAL1023111.1"/>
    <property type="molecule type" value="Genomic_DNA"/>
</dbReference>
<keyword evidence="4" id="KW-0372">Hormone</keyword>
<evidence type="ECO:0000256" key="6">
    <source>
        <dbReference type="SAM" id="SignalP"/>
    </source>
</evidence>
<comment type="subcellular location">
    <subcellularLocation>
        <location evidence="1">Secreted</location>
    </subcellularLocation>
</comment>
<dbReference type="Proteomes" id="UP001557470">
    <property type="component" value="Unassembled WGS sequence"/>
</dbReference>
<name>A0ABD0XP10_UMBPY</name>
<feature type="chain" id="PRO_5044855775" description="Urotensin-2B" evidence="6">
    <location>
        <begin position="25"/>
        <end position="119"/>
    </location>
</feature>
<keyword evidence="5" id="KW-1015">Disulfide bond</keyword>
<comment type="caution">
    <text evidence="7">The sequence shown here is derived from an EMBL/GenBank/DDBJ whole genome shotgun (WGS) entry which is preliminary data.</text>
</comment>
<gene>
    <name evidence="7" type="ORF">UPYG_G00036530</name>
</gene>
<evidence type="ECO:0000313" key="8">
    <source>
        <dbReference type="Proteomes" id="UP001557470"/>
    </source>
</evidence>
<sequence length="119" mass="13620">MGRFVFVNFWLVLLAILHLQGVFGAEGRSLFNPETHVYHPREGTNVQHKILALLLHNSLVPERKDTLGLELAKKLAEVGELEALKDDLDVERELSSHALLKDKTSARKRNEPCFWKYCV</sequence>
<dbReference type="GO" id="GO:0005179">
    <property type="term" value="F:hormone activity"/>
    <property type="evidence" value="ECO:0007669"/>
    <property type="project" value="UniProtKB-KW"/>
</dbReference>
<evidence type="ECO:0000256" key="1">
    <source>
        <dbReference type="ARBA" id="ARBA00004613"/>
    </source>
</evidence>
<evidence type="ECO:0000256" key="5">
    <source>
        <dbReference type="ARBA" id="ARBA00023157"/>
    </source>
</evidence>
<organism evidence="7 8">
    <name type="scientific">Umbra pygmaea</name>
    <name type="common">Eastern mudminnow</name>
    <dbReference type="NCBI Taxonomy" id="75934"/>
    <lineage>
        <taxon>Eukaryota</taxon>
        <taxon>Metazoa</taxon>
        <taxon>Chordata</taxon>
        <taxon>Craniata</taxon>
        <taxon>Vertebrata</taxon>
        <taxon>Euteleostomi</taxon>
        <taxon>Actinopterygii</taxon>
        <taxon>Neopterygii</taxon>
        <taxon>Teleostei</taxon>
        <taxon>Protacanthopterygii</taxon>
        <taxon>Esociformes</taxon>
        <taxon>Umbridae</taxon>
        <taxon>Umbra</taxon>
    </lineage>
</organism>
<dbReference type="PANTHER" id="PTHR36876:SF1">
    <property type="entry name" value="UROTENSIN-2B"/>
    <property type="match status" value="1"/>
</dbReference>
<evidence type="ECO:0000256" key="4">
    <source>
        <dbReference type="ARBA" id="ARBA00022702"/>
    </source>
</evidence>
<evidence type="ECO:0000256" key="3">
    <source>
        <dbReference type="ARBA" id="ARBA00022525"/>
    </source>
</evidence>
<dbReference type="PANTHER" id="PTHR36876">
    <property type="entry name" value="UROTENSIN-2B"/>
    <property type="match status" value="1"/>
</dbReference>
<reference evidence="7 8" key="1">
    <citation type="submission" date="2024-06" db="EMBL/GenBank/DDBJ databases">
        <authorList>
            <person name="Pan Q."/>
            <person name="Wen M."/>
            <person name="Jouanno E."/>
            <person name="Zahm M."/>
            <person name="Klopp C."/>
            <person name="Cabau C."/>
            <person name="Louis A."/>
            <person name="Berthelot C."/>
            <person name="Parey E."/>
            <person name="Roest Crollius H."/>
            <person name="Montfort J."/>
            <person name="Robinson-Rechavi M."/>
            <person name="Bouchez O."/>
            <person name="Lampietro C."/>
            <person name="Lopez Roques C."/>
            <person name="Donnadieu C."/>
            <person name="Postlethwait J."/>
            <person name="Bobe J."/>
            <person name="Verreycken H."/>
            <person name="Guiguen Y."/>
        </authorList>
    </citation>
    <scope>NUCLEOTIDE SEQUENCE [LARGE SCALE GENOMIC DNA]</scope>
    <source>
        <strain evidence="7">Up_M1</strain>
        <tissue evidence="7">Testis</tissue>
    </source>
</reference>
<protein>
    <recommendedName>
        <fullName evidence="9">Urotensin-2B</fullName>
    </recommendedName>
</protein>
<dbReference type="AlphaFoldDB" id="A0ABD0XP10"/>
<dbReference type="GO" id="GO:0005576">
    <property type="term" value="C:extracellular region"/>
    <property type="evidence" value="ECO:0007669"/>
    <property type="project" value="UniProtKB-SubCell"/>
</dbReference>
<proteinExistence type="inferred from homology"/>
<evidence type="ECO:0008006" key="9">
    <source>
        <dbReference type="Google" id="ProtNLM"/>
    </source>
</evidence>
<dbReference type="PROSITE" id="PS00984">
    <property type="entry name" value="UROTENSIN_II"/>
    <property type="match status" value="1"/>
</dbReference>
<evidence type="ECO:0000256" key="2">
    <source>
        <dbReference type="ARBA" id="ARBA00006719"/>
    </source>
</evidence>
<keyword evidence="8" id="KW-1185">Reference proteome</keyword>
<dbReference type="InterPro" id="IPR043255">
    <property type="entry name" value="U-IIB"/>
</dbReference>
<comment type="similarity">
    <text evidence="2">Belongs to the urotensin-2 family.</text>
</comment>